<proteinExistence type="predicted"/>
<dbReference type="Gene3D" id="3.40.190.10">
    <property type="entry name" value="Periplasmic binding protein-like II"/>
    <property type="match status" value="1"/>
</dbReference>
<protein>
    <recommendedName>
        <fullName evidence="3">Solute-binding protein family 5 domain-containing protein</fullName>
    </recommendedName>
</protein>
<gene>
    <name evidence="1" type="ORF">BIY29_13900</name>
</gene>
<accession>A0A421DLJ1</accession>
<dbReference type="Gene3D" id="3.10.105.10">
    <property type="entry name" value="Dipeptide-binding Protein, Domain 3"/>
    <property type="match status" value="1"/>
</dbReference>
<keyword evidence="2" id="KW-1185">Reference proteome</keyword>
<dbReference type="SUPFAM" id="SSF53850">
    <property type="entry name" value="Periplasmic binding protein-like II"/>
    <property type="match status" value="1"/>
</dbReference>
<evidence type="ECO:0000313" key="1">
    <source>
        <dbReference type="EMBL" id="RLM21248.1"/>
    </source>
</evidence>
<dbReference type="Proteomes" id="UP000285648">
    <property type="component" value="Unassembled WGS sequence"/>
</dbReference>
<dbReference type="EMBL" id="MJLZ01000034">
    <property type="protein sequence ID" value="RLM21248.1"/>
    <property type="molecule type" value="Genomic_DNA"/>
</dbReference>
<comment type="caution">
    <text evidence="1">The sequence shown here is derived from an EMBL/GenBank/DDBJ whole genome shotgun (WGS) entry which is preliminary data.</text>
</comment>
<evidence type="ECO:0008006" key="3">
    <source>
        <dbReference type="Google" id="ProtNLM"/>
    </source>
</evidence>
<dbReference type="AlphaFoldDB" id="A0A421DLJ1"/>
<dbReference type="RefSeq" id="WP_205680348.1">
    <property type="nucleotide sequence ID" value="NZ_MJLZ01000034.1"/>
</dbReference>
<evidence type="ECO:0000313" key="2">
    <source>
        <dbReference type="Proteomes" id="UP000285648"/>
    </source>
</evidence>
<organism evidence="1 2">
    <name type="scientific">Brenneria alni</name>
    <dbReference type="NCBI Taxonomy" id="71656"/>
    <lineage>
        <taxon>Bacteria</taxon>
        <taxon>Pseudomonadati</taxon>
        <taxon>Pseudomonadota</taxon>
        <taxon>Gammaproteobacteria</taxon>
        <taxon>Enterobacterales</taxon>
        <taxon>Pectobacteriaceae</taxon>
        <taxon>Brenneria</taxon>
    </lineage>
</organism>
<sequence length="100" mass="11348">MGSSWAADYNEPSTYFNMLRTGDSNNQGKFSHADYDALLDRAVNAGTSTAWNNDYHQAEKILQQQISLLPIYYYVRAQLVKPYVGGFKPDQKADVYSKDI</sequence>
<name>A0A421DLJ1_9GAMM</name>
<reference evidence="1 2" key="1">
    <citation type="submission" date="2016-09" db="EMBL/GenBank/DDBJ databases">
        <authorList>
            <person name="Doonan J."/>
            <person name="Pachebat J.A."/>
            <person name="Golyshin P.N."/>
            <person name="Denman S."/>
            <person name="Mcdonald J.E."/>
        </authorList>
    </citation>
    <scope>NUCLEOTIDE SEQUENCE [LARGE SCALE GENOMIC DNA]</scope>
    <source>
        <strain evidence="1 2">NCPPB 3934</strain>
    </source>
</reference>